<feature type="compositionally biased region" description="Polar residues" evidence="1">
    <location>
        <begin position="181"/>
        <end position="191"/>
    </location>
</feature>
<evidence type="ECO:0000313" key="5">
    <source>
        <dbReference type="Proteomes" id="UP000663832"/>
    </source>
</evidence>
<evidence type="ECO:0000313" key="3">
    <source>
        <dbReference type="EMBL" id="CAF1429691.1"/>
    </source>
</evidence>
<evidence type="ECO:0000313" key="4">
    <source>
        <dbReference type="EMBL" id="CAF1622860.1"/>
    </source>
</evidence>
<protein>
    <submittedName>
        <fullName evidence="2">Uncharacterized protein</fullName>
    </submittedName>
</protein>
<sequence length="469" mass="53415">MSSNNVDYSFTNPTWNLPSVDNSAMQPGTYDNSYAVNEPNLDPDMSTWNNTQYVPPNANRGAYPPTTNQESGEYFNQPGPPTQAYQQPEEYMMQPNFPQSYQQPDQQFMQPGPPPAAQYYQQPGPPPPAPQYYQQPAPPPPHQSYQQSGEHFIQPGPPPPPPQSHQQPGERFVQPGPPHPSQSYQPPNISHQNNGNYNNGFDFNANANANDQYSMPKQSRPNGYSNEQNVNRGPNLPRIPQPVQKRSPNIDHNRPGFFTDYGSNRENHNSHSPNQSPISNRFDQKSKSRGSPTKDYSFDLMHSSVNRPNNFKIHEYLYGLSAPDPGSYVNAYKNQRRRLDDEKANHKSVITEYKSFVQNGGFGPAAFGKTPQQTYEEKLDTEKKRKSYSKQVQEINHKKIEEQKRIRNNGGSPQTRAYAPPTLRRPRPQVLTSQFLFTPEVKEFERKLKREHDANCKCSLHAKPFQSLA</sequence>
<dbReference type="EMBL" id="CAJNOM010000424">
    <property type="protein sequence ID" value="CAF1429691.1"/>
    <property type="molecule type" value="Genomic_DNA"/>
</dbReference>
<feature type="compositionally biased region" description="Low complexity" evidence="1">
    <location>
        <begin position="192"/>
        <end position="213"/>
    </location>
</feature>
<keyword evidence="5" id="KW-1185">Reference proteome</keyword>
<dbReference type="EMBL" id="CAJNOM010001939">
    <property type="protein sequence ID" value="CAF1622860.1"/>
    <property type="molecule type" value="Genomic_DNA"/>
</dbReference>
<reference evidence="2" key="1">
    <citation type="submission" date="2021-02" db="EMBL/GenBank/DDBJ databases">
        <authorList>
            <person name="Nowell W R."/>
        </authorList>
    </citation>
    <scope>NUCLEOTIDE SEQUENCE</scope>
</reference>
<feature type="compositionally biased region" description="Polar residues" evidence="1">
    <location>
        <begin position="270"/>
        <end position="281"/>
    </location>
</feature>
<feature type="region of interest" description="Disordered" evidence="1">
    <location>
        <begin position="1"/>
        <end position="301"/>
    </location>
</feature>
<dbReference type="AlphaFoldDB" id="A0A815N176"/>
<feature type="region of interest" description="Disordered" evidence="1">
    <location>
        <begin position="401"/>
        <end position="429"/>
    </location>
</feature>
<feature type="compositionally biased region" description="Pro residues" evidence="1">
    <location>
        <begin position="123"/>
        <end position="142"/>
    </location>
</feature>
<name>A0A815N176_9BILA</name>
<feature type="compositionally biased region" description="Polar residues" evidence="1">
    <location>
        <begin position="215"/>
        <end position="232"/>
    </location>
</feature>
<feature type="compositionally biased region" description="Polar residues" evidence="1">
    <location>
        <begin position="96"/>
        <end position="109"/>
    </location>
</feature>
<evidence type="ECO:0000313" key="2">
    <source>
        <dbReference type="EMBL" id="CAF1427092.1"/>
    </source>
</evidence>
<dbReference type="OrthoDB" id="10002908at2759"/>
<proteinExistence type="predicted"/>
<dbReference type="Proteomes" id="UP000663832">
    <property type="component" value="Unassembled WGS sequence"/>
</dbReference>
<comment type="caution">
    <text evidence="2">The sequence shown here is derived from an EMBL/GenBank/DDBJ whole genome shotgun (WGS) entry which is preliminary data.</text>
</comment>
<organism evidence="2 6">
    <name type="scientific">Adineta steineri</name>
    <dbReference type="NCBI Taxonomy" id="433720"/>
    <lineage>
        <taxon>Eukaryota</taxon>
        <taxon>Metazoa</taxon>
        <taxon>Spiralia</taxon>
        <taxon>Gnathifera</taxon>
        <taxon>Rotifera</taxon>
        <taxon>Eurotatoria</taxon>
        <taxon>Bdelloidea</taxon>
        <taxon>Adinetida</taxon>
        <taxon>Adinetidae</taxon>
        <taxon>Adineta</taxon>
    </lineage>
</organism>
<accession>A0A815N176</accession>
<gene>
    <name evidence="2" type="ORF">BJG266_LOCUS39111</name>
    <name evidence="3" type="ORF">QVE165_LOCUS38867</name>
    <name evidence="4" type="ORF">QVE165_LOCUS55977</name>
</gene>
<evidence type="ECO:0000313" key="6">
    <source>
        <dbReference type="Proteomes" id="UP000663877"/>
    </source>
</evidence>
<dbReference type="Proteomes" id="UP000663877">
    <property type="component" value="Unassembled WGS sequence"/>
</dbReference>
<feature type="compositionally biased region" description="Polar residues" evidence="1">
    <location>
        <begin position="1"/>
        <end position="35"/>
    </location>
</feature>
<evidence type="ECO:0000256" key="1">
    <source>
        <dbReference type="SAM" id="MobiDB-lite"/>
    </source>
</evidence>
<dbReference type="EMBL" id="CAJNOI010001615">
    <property type="protein sequence ID" value="CAF1427092.1"/>
    <property type="molecule type" value="Genomic_DNA"/>
</dbReference>